<evidence type="ECO:0000313" key="3">
    <source>
        <dbReference type="EMBL" id="ABE62600.1"/>
    </source>
</evidence>
<organism evidence="3 4">
    <name type="scientific">Nitrobacter hamburgensis (strain DSM 10229 / NCIMB 13809 / X14)</name>
    <dbReference type="NCBI Taxonomy" id="323097"/>
    <lineage>
        <taxon>Bacteria</taxon>
        <taxon>Pseudomonadati</taxon>
        <taxon>Pseudomonadota</taxon>
        <taxon>Alphaproteobacteria</taxon>
        <taxon>Hyphomicrobiales</taxon>
        <taxon>Nitrobacteraceae</taxon>
        <taxon>Nitrobacter</taxon>
    </lineage>
</organism>
<reference evidence="3 4" key="1">
    <citation type="submission" date="2006-03" db="EMBL/GenBank/DDBJ databases">
        <title>Complete sequence of chromosome of Nitrobacter hamburgensis X14.</title>
        <authorList>
            <consortium name="US DOE Joint Genome Institute"/>
            <person name="Copeland A."/>
            <person name="Lucas S."/>
            <person name="Lapidus A."/>
            <person name="Barry K."/>
            <person name="Detter J.C."/>
            <person name="Glavina del Rio T."/>
            <person name="Hammon N."/>
            <person name="Israni S."/>
            <person name="Dalin E."/>
            <person name="Tice H."/>
            <person name="Pitluck S."/>
            <person name="Chain P."/>
            <person name="Malfatti S."/>
            <person name="Shin M."/>
            <person name="Vergez L."/>
            <person name="Schmutz J."/>
            <person name="Larimer F."/>
            <person name="Land M."/>
            <person name="Hauser L."/>
            <person name="Kyrpides N."/>
            <person name="Ivanova N."/>
            <person name="Ward B."/>
            <person name="Arp D."/>
            <person name="Klotz M."/>
            <person name="Stein L."/>
            <person name="O'Mullan G."/>
            <person name="Starkenburg S."/>
            <person name="Sayavedra L."/>
            <person name="Poret-Peterson A.T."/>
            <person name="Gentry M.E."/>
            <person name="Bruce D."/>
            <person name="Richardson P."/>
        </authorList>
    </citation>
    <scope>NUCLEOTIDE SEQUENCE [LARGE SCALE GENOMIC DNA]</scope>
    <source>
        <strain evidence="4">DSM 10229 / NCIMB 13809 / X14</strain>
    </source>
</reference>
<protein>
    <recommendedName>
        <fullName evidence="2">Cytochrome c oxidase subunit IV bacterial aa3 type domain-containing protein</fullName>
    </recommendedName>
</protein>
<dbReference type="EMBL" id="CP000319">
    <property type="protein sequence ID" value="ABE62600.1"/>
    <property type="molecule type" value="Genomic_DNA"/>
</dbReference>
<keyword evidence="1" id="KW-0812">Transmembrane</keyword>
<dbReference type="InterPro" id="IPR036596">
    <property type="entry name" value="Cyt-C_aa3_sf"/>
</dbReference>
<gene>
    <name evidence="3" type="ordered locus">Nham_1786</name>
</gene>
<sequence>MIVTRRRIDSNGDCANLSRQDQPYHGRLDMSDHSEMIFTTADGMDYPAHEQQFKTFVKIGMIATATVATIVVLMAIFIG</sequence>
<keyword evidence="1" id="KW-1133">Transmembrane helix</keyword>
<evidence type="ECO:0000313" key="4">
    <source>
        <dbReference type="Proteomes" id="UP000001953"/>
    </source>
</evidence>
<dbReference type="Proteomes" id="UP000001953">
    <property type="component" value="Chromosome"/>
</dbReference>
<keyword evidence="4" id="KW-1185">Reference proteome</keyword>
<feature type="transmembrane region" description="Helical" evidence="1">
    <location>
        <begin position="59"/>
        <end position="78"/>
    </location>
</feature>
<dbReference type="KEGG" id="nha:Nham_1786"/>
<accession>Q1QME7</accession>
<dbReference type="SUPFAM" id="SSF81469">
    <property type="entry name" value="Bacterial aa3 type cytochrome c oxidase subunit IV"/>
    <property type="match status" value="1"/>
</dbReference>
<dbReference type="RefSeq" id="WP_011510282.1">
    <property type="nucleotide sequence ID" value="NC_007964.1"/>
</dbReference>
<feature type="domain" description="Cytochrome c oxidase subunit IV bacterial aa3 type" evidence="2">
    <location>
        <begin position="33"/>
        <end position="78"/>
    </location>
</feature>
<evidence type="ECO:0000256" key="1">
    <source>
        <dbReference type="SAM" id="Phobius"/>
    </source>
</evidence>
<dbReference type="Gene3D" id="1.20.5.160">
    <property type="entry name" value="Bacterial aa3 type cytochrome c oxidase subunit IV"/>
    <property type="match status" value="1"/>
</dbReference>
<dbReference type="Pfam" id="PF07835">
    <property type="entry name" value="COX4_pro_2"/>
    <property type="match status" value="1"/>
</dbReference>
<name>Q1QME7_NITHX</name>
<proteinExistence type="predicted"/>
<dbReference type="InterPro" id="IPR012422">
    <property type="entry name" value="Cyt_c_oxidase_su4_bac-aa3"/>
</dbReference>
<keyword evidence="1" id="KW-0472">Membrane</keyword>
<dbReference type="AlphaFoldDB" id="Q1QME7"/>
<dbReference type="HOGENOM" id="CLU_2602431_0_0_5"/>
<evidence type="ECO:0000259" key="2">
    <source>
        <dbReference type="Pfam" id="PF07835"/>
    </source>
</evidence>